<sequence>MPSPTYSPISRRGLRLSTSEFLDFIKGIRGPEGRFQAADGTEWLTCGGTTNAIPDSLSSDELTTRPKASWFYPSSFYTAYAPDVASVEFEFGKPRAWPHLLDLTEESVASPNDPTAVNPTLAAIILEDFEAARKVLERLTPMLGEKERWFEQHPSYFLLFASTTNETPLTCVRRAQKVMRGLLGAVKFARTQLPDHFRQVCEGDQTLKERIIHWHLDAPPVGTLISCYSLDVKTFPFSLFTKDGVPMFFKLSSDDPSLRCLTPAAVTTPEEAEVEDPSSPPSQEERLGLPESVRSLLEAARVGTPNNRPIAPEFRWSRLVQDHAVALLPVTSEVLLRDRASGRAFENQWSMFSFAITRGIGFRLVMPLQALESVKPSSSRFVGPLPPYLENAFVEPILLYRKPTSLILAQYRTQRYDLLRRPHASAFLCLGALPWRISVEHGPPGLVQAVFTYPSSSAIYHSRGYTGFVGHLGDQVSSREIQVLLGYVEELHPKKIVRSWWPSSKVLELFFGATGEWTVELEEWFVSRNALIESNSPLVKPLTGKGWRRELAKVTRRTILPEFTREKRRRWETLRAKLNDEFGEWDGIPIRDIDWKAYAPLP</sequence>
<keyword evidence="3" id="KW-1185">Reference proteome</keyword>
<proteinExistence type="predicted"/>
<comment type="caution">
    <text evidence="2">The sequence shown here is derived from an EMBL/GenBank/DDBJ whole genome shotgun (WGS) entry which is preliminary data.</text>
</comment>
<feature type="region of interest" description="Disordered" evidence="1">
    <location>
        <begin position="266"/>
        <end position="288"/>
    </location>
</feature>
<gene>
    <name evidence="2" type="ORF">NLI96_g12351</name>
</gene>
<evidence type="ECO:0000313" key="2">
    <source>
        <dbReference type="EMBL" id="KAJ3474626.1"/>
    </source>
</evidence>
<organism evidence="2 3">
    <name type="scientific">Meripilus lineatus</name>
    <dbReference type="NCBI Taxonomy" id="2056292"/>
    <lineage>
        <taxon>Eukaryota</taxon>
        <taxon>Fungi</taxon>
        <taxon>Dikarya</taxon>
        <taxon>Basidiomycota</taxon>
        <taxon>Agaricomycotina</taxon>
        <taxon>Agaricomycetes</taxon>
        <taxon>Polyporales</taxon>
        <taxon>Meripilaceae</taxon>
        <taxon>Meripilus</taxon>
    </lineage>
</organism>
<reference evidence="2" key="1">
    <citation type="submission" date="2022-07" db="EMBL/GenBank/DDBJ databases">
        <title>Genome Sequence of Physisporinus lineatus.</title>
        <authorList>
            <person name="Buettner E."/>
        </authorList>
    </citation>
    <scope>NUCLEOTIDE SEQUENCE</scope>
    <source>
        <strain evidence="2">VT162</strain>
    </source>
</reference>
<evidence type="ECO:0000313" key="3">
    <source>
        <dbReference type="Proteomes" id="UP001212997"/>
    </source>
</evidence>
<evidence type="ECO:0000256" key="1">
    <source>
        <dbReference type="SAM" id="MobiDB-lite"/>
    </source>
</evidence>
<accession>A0AAD5UUS0</accession>
<dbReference type="AlphaFoldDB" id="A0AAD5UUS0"/>
<dbReference type="Proteomes" id="UP001212997">
    <property type="component" value="Unassembled WGS sequence"/>
</dbReference>
<name>A0AAD5UUS0_9APHY</name>
<dbReference type="EMBL" id="JANAWD010001015">
    <property type="protein sequence ID" value="KAJ3474626.1"/>
    <property type="molecule type" value="Genomic_DNA"/>
</dbReference>
<protein>
    <submittedName>
        <fullName evidence="2">Uncharacterized protein</fullName>
    </submittedName>
</protein>